<accession>A0A6P6YBI7</accession>
<name>A0A6P6YBI7_DERPT</name>
<keyword evidence="1" id="KW-0472">Membrane</keyword>
<keyword evidence="2" id="KW-1185">Reference proteome</keyword>
<sequence>MKMMKRILNQIYPTNYIRIGNIIEDSFECLKFYVYRLEYSFEDYEQRKIQWSYQTFRTTIWLTLNSWINIFYIVHLAFFPNYFLWKSLKSFERAFQFERVDFLLQYQITMFIIVECLWFKFLKNILSYNYPFNNLMQRYAYYFDDNKLKSEYRQYLTRFIHTGNFISKTLNMMMTILIIIFVIRSIYLIGQLFDQ</sequence>
<dbReference type="KEGG" id="dpte:113796547"/>
<evidence type="ECO:0000256" key="1">
    <source>
        <dbReference type="SAM" id="Phobius"/>
    </source>
</evidence>
<dbReference type="RefSeq" id="XP_027202645.1">
    <property type="nucleotide sequence ID" value="XM_027346844.1"/>
</dbReference>
<gene>
    <name evidence="3" type="primary">LOC113796547</name>
</gene>
<dbReference type="OrthoDB" id="6510023at2759"/>
<reference evidence="3" key="1">
    <citation type="submission" date="2025-08" db="UniProtKB">
        <authorList>
            <consortium name="RefSeq"/>
        </authorList>
    </citation>
    <scope>IDENTIFICATION</scope>
    <source>
        <strain evidence="3">Airmid</strain>
    </source>
</reference>
<dbReference type="Proteomes" id="UP000515146">
    <property type="component" value="Unplaced"/>
</dbReference>
<keyword evidence="1" id="KW-1133">Transmembrane helix</keyword>
<dbReference type="AlphaFoldDB" id="A0A6P6YBI7"/>
<feature type="transmembrane region" description="Helical" evidence="1">
    <location>
        <begin position="103"/>
        <end position="122"/>
    </location>
</feature>
<dbReference type="InParanoid" id="A0A6P6YBI7"/>
<proteinExistence type="predicted"/>
<evidence type="ECO:0000313" key="2">
    <source>
        <dbReference type="Proteomes" id="UP000515146"/>
    </source>
</evidence>
<feature type="transmembrane region" description="Helical" evidence="1">
    <location>
        <begin position="170"/>
        <end position="190"/>
    </location>
</feature>
<organism evidence="2 3">
    <name type="scientific">Dermatophagoides pteronyssinus</name>
    <name type="common">European house dust mite</name>
    <dbReference type="NCBI Taxonomy" id="6956"/>
    <lineage>
        <taxon>Eukaryota</taxon>
        <taxon>Metazoa</taxon>
        <taxon>Ecdysozoa</taxon>
        <taxon>Arthropoda</taxon>
        <taxon>Chelicerata</taxon>
        <taxon>Arachnida</taxon>
        <taxon>Acari</taxon>
        <taxon>Acariformes</taxon>
        <taxon>Sarcoptiformes</taxon>
        <taxon>Astigmata</taxon>
        <taxon>Psoroptidia</taxon>
        <taxon>Analgoidea</taxon>
        <taxon>Pyroglyphidae</taxon>
        <taxon>Dermatophagoidinae</taxon>
        <taxon>Dermatophagoides</taxon>
    </lineage>
</organism>
<keyword evidence="1" id="KW-0812">Transmembrane</keyword>
<feature type="transmembrane region" description="Helical" evidence="1">
    <location>
        <begin position="60"/>
        <end position="83"/>
    </location>
</feature>
<evidence type="ECO:0000313" key="3">
    <source>
        <dbReference type="RefSeq" id="XP_027202645.1"/>
    </source>
</evidence>
<protein>
    <submittedName>
        <fullName evidence="3">Uncharacterized protein LOC113796547</fullName>
    </submittedName>
</protein>